<organism evidence="2 3">
    <name type="scientific">Oceanobacillus limi</name>
    <dbReference type="NCBI Taxonomy" id="930131"/>
    <lineage>
        <taxon>Bacteria</taxon>
        <taxon>Bacillati</taxon>
        <taxon>Bacillota</taxon>
        <taxon>Bacilli</taxon>
        <taxon>Bacillales</taxon>
        <taxon>Bacillaceae</taxon>
        <taxon>Oceanobacillus</taxon>
    </lineage>
</organism>
<proteinExistence type="predicted"/>
<dbReference type="EMBL" id="FOHE01000012">
    <property type="protein sequence ID" value="SET47862.1"/>
    <property type="molecule type" value="Genomic_DNA"/>
</dbReference>
<reference evidence="2 3" key="1">
    <citation type="submission" date="2016-10" db="EMBL/GenBank/DDBJ databases">
        <authorList>
            <person name="de Groot N.N."/>
        </authorList>
    </citation>
    <scope>NUCLEOTIDE SEQUENCE [LARGE SCALE GENOMIC DNA]</scope>
    <source>
        <strain evidence="2 3">IBRC-M 10780</strain>
    </source>
</reference>
<gene>
    <name evidence="1" type="ORF">SAMN05216389_11259</name>
    <name evidence="2" type="ORF">SAMN05216389_11260</name>
</gene>
<evidence type="ECO:0000313" key="2">
    <source>
        <dbReference type="EMBL" id="SET47886.1"/>
    </source>
</evidence>
<accession>A0A1I0EQV1</accession>
<dbReference type="NCBIfam" id="NF038154">
    <property type="entry name" value="lanthi_III_a"/>
    <property type="match status" value="1"/>
</dbReference>
<evidence type="ECO:0000313" key="3">
    <source>
        <dbReference type="Proteomes" id="UP000198618"/>
    </source>
</evidence>
<evidence type="ECO:0000313" key="1">
    <source>
        <dbReference type="EMBL" id="SET47862.1"/>
    </source>
</evidence>
<protein>
    <submittedName>
        <fullName evidence="2">Uncharacterized protein</fullName>
    </submittedName>
</protein>
<dbReference type="AlphaFoldDB" id="A0A1I0EQV1"/>
<dbReference type="EMBL" id="FOHE01000012">
    <property type="protein sequence ID" value="SET47886.1"/>
    <property type="molecule type" value="Genomic_DNA"/>
</dbReference>
<dbReference type="STRING" id="930131.SAMN05216389_11259"/>
<sequence length="36" mass="4082">MNDVLELQKMPEEGEVGTQGWTWTVTIFLSTVSNHC</sequence>
<name>A0A1I0EQV1_9BACI</name>
<dbReference type="Proteomes" id="UP000198618">
    <property type="component" value="Unassembled WGS sequence"/>
</dbReference>
<keyword evidence="3" id="KW-1185">Reference proteome</keyword>
<dbReference type="RefSeq" id="WP_211753626.1">
    <property type="nucleotide sequence ID" value="NZ_FOHE01000012.1"/>
</dbReference>